<dbReference type="InterPro" id="IPR002068">
    <property type="entry name" value="A-crystallin/Hsp20_dom"/>
</dbReference>
<reference evidence="3" key="1">
    <citation type="journal article" date="2023" name="Arch. Microbiol.">
        <title>Desulfoferula mesophilus gen. nov. sp. nov., a mesophilic sulfate-reducing bacterium isolated from a brackish lake sediment.</title>
        <authorList>
            <person name="Watanabe T."/>
            <person name="Yabe T."/>
            <person name="Tsuji J.M."/>
            <person name="Fukui M."/>
        </authorList>
    </citation>
    <scope>NUCLEOTIDE SEQUENCE [LARGE SCALE GENOMIC DNA]</scope>
    <source>
        <strain evidence="3">12FAK</strain>
    </source>
</reference>
<dbReference type="SUPFAM" id="SSF49764">
    <property type="entry name" value="HSP20-like chaperones"/>
    <property type="match status" value="1"/>
</dbReference>
<name>A0AAU9E8R0_9BACT</name>
<dbReference type="Pfam" id="PF00011">
    <property type="entry name" value="HSP20"/>
    <property type="match status" value="1"/>
</dbReference>
<evidence type="ECO:0000313" key="2">
    <source>
        <dbReference type="EMBL" id="BEQ13501.1"/>
    </source>
</evidence>
<dbReference type="PANTHER" id="PTHR11527">
    <property type="entry name" value="HEAT-SHOCK PROTEIN 20 FAMILY MEMBER"/>
    <property type="match status" value="1"/>
</dbReference>
<organism evidence="2 3">
    <name type="scientific">Desulfoferula mesophila</name>
    <dbReference type="NCBI Taxonomy" id="3058419"/>
    <lineage>
        <taxon>Bacteria</taxon>
        <taxon>Pseudomonadati</taxon>
        <taxon>Thermodesulfobacteriota</taxon>
        <taxon>Desulfarculia</taxon>
        <taxon>Desulfarculales</taxon>
        <taxon>Desulfarculaceae</taxon>
        <taxon>Desulfoferula</taxon>
    </lineage>
</organism>
<dbReference type="Proteomes" id="UP001366166">
    <property type="component" value="Chromosome"/>
</dbReference>
<dbReference type="InterPro" id="IPR031107">
    <property type="entry name" value="Small_HSP"/>
</dbReference>
<dbReference type="EMBL" id="AP028679">
    <property type="protein sequence ID" value="BEQ13501.1"/>
    <property type="molecule type" value="Genomic_DNA"/>
</dbReference>
<dbReference type="RefSeq" id="WP_338605211.1">
    <property type="nucleotide sequence ID" value="NZ_AP028679.1"/>
</dbReference>
<dbReference type="Gene3D" id="2.60.40.790">
    <property type="match status" value="1"/>
</dbReference>
<dbReference type="AlphaFoldDB" id="A0AAU9E8R0"/>
<keyword evidence="3" id="KW-1185">Reference proteome</keyword>
<sequence length="140" mass="15611">MSRDYSAPGDALRAQMRRLLHNLERPDMGSDEGAWAPAVDIVETTEAIIIIADLAGVSRKDLKIMVDDQVVRLYGRREPTLRVAGARYHRMEIETGEFVRSFRVTVPIAPNRVEASLSDGLLRIVLPKRSRASSVEVQAV</sequence>
<dbReference type="KEGG" id="dmp:FAK_05670"/>
<evidence type="ECO:0000313" key="3">
    <source>
        <dbReference type="Proteomes" id="UP001366166"/>
    </source>
</evidence>
<accession>A0AAU9E8R0</accession>
<gene>
    <name evidence="2" type="ORF">FAK_05670</name>
</gene>
<protein>
    <recommendedName>
        <fullName evidence="1">SHSP domain-containing protein</fullName>
    </recommendedName>
</protein>
<dbReference type="InterPro" id="IPR008978">
    <property type="entry name" value="HSP20-like_chaperone"/>
</dbReference>
<dbReference type="CDD" id="cd06464">
    <property type="entry name" value="ACD_sHsps-like"/>
    <property type="match status" value="1"/>
</dbReference>
<feature type="domain" description="SHSP" evidence="1">
    <location>
        <begin position="40"/>
        <end position="134"/>
    </location>
</feature>
<evidence type="ECO:0000259" key="1">
    <source>
        <dbReference type="Pfam" id="PF00011"/>
    </source>
</evidence>
<proteinExistence type="predicted"/>